<gene>
    <name evidence="3" type="ORF">FB470_007057</name>
</gene>
<evidence type="ECO:0000313" key="3">
    <source>
        <dbReference type="EMBL" id="MDQ0383063.1"/>
    </source>
</evidence>
<proteinExistence type="inferred from homology"/>
<reference evidence="3 4" key="1">
    <citation type="submission" date="2023-07" db="EMBL/GenBank/DDBJ databases">
        <title>Sequencing the genomes of 1000 actinobacteria strains.</title>
        <authorList>
            <person name="Klenk H.-P."/>
        </authorList>
    </citation>
    <scope>NUCLEOTIDE SEQUENCE [LARGE SCALE GENOMIC DNA]</scope>
    <source>
        <strain evidence="3 4">DSM 45805</strain>
    </source>
</reference>
<evidence type="ECO:0000313" key="4">
    <source>
        <dbReference type="Proteomes" id="UP001229651"/>
    </source>
</evidence>
<dbReference type="PANTHER" id="PTHR44196:SF1">
    <property type="entry name" value="DEHYDROGENASE_REDUCTASE SDR FAMILY MEMBER 7B"/>
    <property type="match status" value="1"/>
</dbReference>
<dbReference type="Proteomes" id="UP001229651">
    <property type="component" value="Unassembled WGS sequence"/>
</dbReference>
<dbReference type="RefSeq" id="WP_306998773.1">
    <property type="nucleotide sequence ID" value="NZ_JAUSUT010000001.1"/>
</dbReference>
<sequence length="208" mass="21632">MESGPVAVVAGESGPLAGAVVRALADSHEVWVAGTGFRTSEDLAADCPPARPLPGSGPLPPRIDVLVHCGNAYASGTLVETPAHTWHELFEANVFDFARFTALLLPALRASRGLVIVVNSPGVADSPGERGAYAASKAALSVLTDMLRDEEERHGVRVSVVDPGWAENAESGAGEGFEELGTAVRVLVTLPPQTRAIRLAVRPPSTLS</sequence>
<dbReference type="Gene3D" id="3.40.50.720">
    <property type="entry name" value="NAD(P)-binding Rossmann-like Domain"/>
    <property type="match status" value="1"/>
</dbReference>
<dbReference type="SUPFAM" id="SSF51735">
    <property type="entry name" value="NAD(P)-binding Rossmann-fold domains"/>
    <property type="match status" value="1"/>
</dbReference>
<evidence type="ECO:0000256" key="1">
    <source>
        <dbReference type="ARBA" id="ARBA00006484"/>
    </source>
</evidence>
<protein>
    <submittedName>
        <fullName evidence="3">NAD(P)-dependent dehydrogenase (Short-subunit alcohol dehydrogenase family)</fullName>
    </submittedName>
</protein>
<comment type="caution">
    <text evidence="3">The sequence shown here is derived from an EMBL/GenBank/DDBJ whole genome shotgun (WGS) entry which is preliminary data.</text>
</comment>
<keyword evidence="2" id="KW-0560">Oxidoreductase</keyword>
<accession>A0ABU0F6N3</accession>
<dbReference type="InterPro" id="IPR002347">
    <property type="entry name" value="SDR_fam"/>
</dbReference>
<dbReference type="PROSITE" id="PS00061">
    <property type="entry name" value="ADH_SHORT"/>
    <property type="match status" value="1"/>
</dbReference>
<dbReference type="EMBL" id="JAUSUT010000001">
    <property type="protein sequence ID" value="MDQ0383063.1"/>
    <property type="molecule type" value="Genomic_DNA"/>
</dbReference>
<dbReference type="PRINTS" id="PR00081">
    <property type="entry name" value="GDHRDH"/>
</dbReference>
<evidence type="ECO:0000256" key="2">
    <source>
        <dbReference type="ARBA" id="ARBA00023002"/>
    </source>
</evidence>
<dbReference type="PANTHER" id="PTHR44196">
    <property type="entry name" value="DEHYDROGENASE/REDUCTASE SDR FAMILY MEMBER 7B"/>
    <property type="match status" value="1"/>
</dbReference>
<comment type="similarity">
    <text evidence="1">Belongs to the short-chain dehydrogenases/reductases (SDR) family.</text>
</comment>
<dbReference type="Pfam" id="PF00106">
    <property type="entry name" value="adh_short"/>
    <property type="match status" value="1"/>
</dbReference>
<name>A0ABU0F6N3_9PSEU</name>
<dbReference type="InterPro" id="IPR020904">
    <property type="entry name" value="Sc_DH/Rdtase_CS"/>
</dbReference>
<dbReference type="InterPro" id="IPR036291">
    <property type="entry name" value="NAD(P)-bd_dom_sf"/>
</dbReference>
<organism evidence="3 4">
    <name type="scientific">Amycolatopsis thermophila</name>
    <dbReference type="NCBI Taxonomy" id="206084"/>
    <lineage>
        <taxon>Bacteria</taxon>
        <taxon>Bacillati</taxon>
        <taxon>Actinomycetota</taxon>
        <taxon>Actinomycetes</taxon>
        <taxon>Pseudonocardiales</taxon>
        <taxon>Pseudonocardiaceae</taxon>
        <taxon>Amycolatopsis</taxon>
    </lineage>
</organism>
<keyword evidence="4" id="KW-1185">Reference proteome</keyword>